<sequence>MVPVPASPRTSFHYVAHCTNLSLVAANPHVTPEFCPPPPLPTAAIPFPCPPPHHPCAMPLRCLLVTDISVGEEEEGEPAMAAAYLLLSLPSLEKVAMEGLDWAPTCM</sequence>
<name>A0A9Q0IPH1_9TELE</name>
<dbReference type="EMBL" id="JANIIK010000044">
    <property type="protein sequence ID" value="KAJ3604391.1"/>
    <property type="molecule type" value="Genomic_DNA"/>
</dbReference>
<keyword evidence="2" id="KW-1185">Reference proteome</keyword>
<evidence type="ECO:0000313" key="2">
    <source>
        <dbReference type="Proteomes" id="UP001148018"/>
    </source>
</evidence>
<comment type="caution">
    <text evidence="1">The sequence shown here is derived from an EMBL/GenBank/DDBJ whole genome shotgun (WGS) entry which is preliminary data.</text>
</comment>
<proteinExistence type="predicted"/>
<evidence type="ECO:0000313" key="1">
    <source>
        <dbReference type="EMBL" id="KAJ3604391.1"/>
    </source>
</evidence>
<gene>
    <name evidence="1" type="ORF">NHX12_029132</name>
</gene>
<dbReference type="AlphaFoldDB" id="A0A9Q0IPH1"/>
<dbReference type="Proteomes" id="UP001148018">
    <property type="component" value="Unassembled WGS sequence"/>
</dbReference>
<organism evidence="1 2">
    <name type="scientific">Muraenolepis orangiensis</name>
    <name type="common">Patagonian moray cod</name>
    <dbReference type="NCBI Taxonomy" id="630683"/>
    <lineage>
        <taxon>Eukaryota</taxon>
        <taxon>Metazoa</taxon>
        <taxon>Chordata</taxon>
        <taxon>Craniata</taxon>
        <taxon>Vertebrata</taxon>
        <taxon>Euteleostomi</taxon>
        <taxon>Actinopterygii</taxon>
        <taxon>Neopterygii</taxon>
        <taxon>Teleostei</taxon>
        <taxon>Neoteleostei</taxon>
        <taxon>Acanthomorphata</taxon>
        <taxon>Zeiogadaria</taxon>
        <taxon>Gadariae</taxon>
        <taxon>Gadiformes</taxon>
        <taxon>Muraenolepidoidei</taxon>
        <taxon>Muraenolepididae</taxon>
        <taxon>Muraenolepis</taxon>
    </lineage>
</organism>
<reference evidence="1" key="1">
    <citation type="submission" date="2022-07" db="EMBL/GenBank/DDBJ databases">
        <title>Chromosome-level genome of Muraenolepis orangiensis.</title>
        <authorList>
            <person name="Kim J."/>
        </authorList>
    </citation>
    <scope>NUCLEOTIDE SEQUENCE</scope>
    <source>
        <strain evidence="1">KU_S4_2022</strain>
        <tissue evidence="1">Muscle</tissue>
    </source>
</reference>
<protein>
    <submittedName>
        <fullName evidence="1">Uncharacterized protein</fullName>
    </submittedName>
</protein>
<accession>A0A9Q0IPH1</accession>